<sequence>MKNSIVQYAINKKRKQVGKRGRMFTAAAGALMLGAMSLLTACSSGTSSGTQSGTGAASQSAESGAPGGQAAKGRYMEEEIALPEEIAENGYVGVVQKKDKSLLFAIPDEEGNDRFYSYDAASSWTKGEAIAPLGNIRPAKMFMDQNEKLYFGGFDQENYTFHLWTVQEDGTVQELLPEVFKIQEGRSYGVIPDFIGIGPGGEILVSESSEANVYLPDGKKSVTLAQDFTGLDVRIPACLTGDEYVTMSNQQLVRYNITTGRITERYNMPENGSGSNMMIGQMPVFTDEEGGIYVADATGLYHIGRNGTLWEQLIDGSLNSMGRQDMYLMKFFQGTDNDFYGIYSTSNSRIKLIHYYYDETVDTVPPETLTVYSLKDSYTVRQAAAILQKNNPQIKVDYRIAVEDEYGKVTEDVIRALNTELLNGKGADVLILDGLPMETYKNKGILADLSSLFEKDKDDYLPNVRGGFTGEDGKIYYMPARIKVPVIYGGEDAVAAFQDPELMAEYDKTPTLFAPDIYENILNMTAYTCFNKLFNDNGTVDGDALTRWLTGVKSAGEKGNVQVSYDQADMDRLKVNNTVIPYGFGRQSDFNLASGRCAAAAEILDSIDSAMLPLSAAEINGSSFESIGGIYIPSVVAGINASTGNKENAEEFLRVLFGTEVQDESLRDGFSVRSSSLDKWSGMEKSVSVSMSMGGEGIALEGEWPKQADRDMILAIVRTVSVPAIVETQIIDMIVDGSRDYLSGKGTIENAVQTIESKMKLYVNERE</sequence>
<evidence type="ECO:0000313" key="2">
    <source>
        <dbReference type="EMBL" id="MCK0084862.1"/>
    </source>
</evidence>
<evidence type="ECO:0000256" key="1">
    <source>
        <dbReference type="SAM" id="MobiDB-lite"/>
    </source>
</evidence>
<proteinExistence type="predicted"/>
<dbReference type="InterPro" id="IPR006059">
    <property type="entry name" value="SBP"/>
</dbReference>
<organism evidence="2 3">
    <name type="scientific">Clostridium symbiosum</name>
    <name type="common">Bacteroides symbiosus</name>
    <dbReference type="NCBI Taxonomy" id="1512"/>
    <lineage>
        <taxon>Bacteria</taxon>
        <taxon>Bacillati</taxon>
        <taxon>Bacillota</taxon>
        <taxon>Clostridia</taxon>
        <taxon>Lachnospirales</taxon>
        <taxon>Lachnospiraceae</taxon>
        <taxon>Otoolea</taxon>
    </lineage>
</organism>
<dbReference type="Pfam" id="PF01547">
    <property type="entry name" value="SBP_bac_1"/>
    <property type="match status" value="1"/>
</dbReference>
<dbReference type="SUPFAM" id="SSF63829">
    <property type="entry name" value="Calcium-dependent phosphotriesterase"/>
    <property type="match status" value="1"/>
</dbReference>
<feature type="region of interest" description="Disordered" evidence="1">
    <location>
        <begin position="47"/>
        <end position="70"/>
    </location>
</feature>
<dbReference type="EMBL" id="JAINVB010000001">
    <property type="protein sequence ID" value="MCK0084862.1"/>
    <property type="molecule type" value="Genomic_DNA"/>
</dbReference>
<comment type="caution">
    <text evidence="2">The sequence shown here is derived from an EMBL/GenBank/DDBJ whole genome shotgun (WGS) entry which is preliminary data.</text>
</comment>
<dbReference type="RefSeq" id="WP_024739462.1">
    <property type="nucleotide sequence ID" value="NZ_JAINVB010000001.1"/>
</dbReference>
<dbReference type="AlphaFoldDB" id="A0AAW5EYK3"/>
<reference evidence="2" key="1">
    <citation type="journal article" date="2022" name="Cell Host Microbe">
        <title>Colonization of the live biotherapeutic product VE303 and modulation of the microbiota and metabolites in healthy volunteers.</title>
        <authorList>
            <person name="Dsouza M."/>
            <person name="Menon R."/>
            <person name="Crossette E."/>
            <person name="Bhattarai S.K."/>
            <person name="Schneider J."/>
            <person name="Kim Y.G."/>
            <person name="Reddy S."/>
            <person name="Caballero S."/>
            <person name="Felix C."/>
            <person name="Cornacchione L."/>
            <person name="Hendrickson J."/>
            <person name="Watson A.R."/>
            <person name="Minot S.S."/>
            <person name="Greenfield N."/>
            <person name="Schopf L."/>
            <person name="Szabady R."/>
            <person name="Patarroyo J."/>
            <person name="Smith W."/>
            <person name="Harrison P."/>
            <person name="Kuijper E.J."/>
            <person name="Kelly C.P."/>
            <person name="Olle B."/>
            <person name="Bobilev D."/>
            <person name="Silber J.L."/>
            <person name="Bucci V."/>
            <person name="Roberts B."/>
            <person name="Faith J."/>
            <person name="Norman J.M."/>
        </authorList>
    </citation>
    <scope>NUCLEOTIDE SEQUENCE</scope>
    <source>
        <strain evidence="2">VE303-04</strain>
    </source>
</reference>
<dbReference type="Proteomes" id="UP001203136">
    <property type="component" value="Unassembled WGS sequence"/>
</dbReference>
<accession>A0AAW5EYK3</accession>
<evidence type="ECO:0000313" key="3">
    <source>
        <dbReference type="Proteomes" id="UP001203136"/>
    </source>
</evidence>
<dbReference type="Gene3D" id="3.40.190.10">
    <property type="entry name" value="Periplasmic binding protein-like II"/>
    <property type="match status" value="1"/>
</dbReference>
<protein>
    <submittedName>
        <fullName evidence="2">Extracellular solute-binding protein</fullName>
    </submittedName>
</protein>
<gene>
    <name evidence="2" type="ORF">K5I21_03005</name>
</gene>
<dbReference type="PANTHER" id="PTHR43649">
    <property type="entry name" value="ARABINOSE-BINDING PROTEIN-RELATED"/>
    <property type="match status" value="1"/>
</dbReference>
<dbReference type="InterPro" id="IPR050490">
    <property type="entry name" value="Bact_solute-bd_prot1"/>
</dbReference>
<name>A0AAW5EYK3_CLOSY</name>
<dbReference type="SUPFAM" id="SSF53850">
    <property type="entry name" value="Periplasmic binding protein-like II"/>
    <property type="match status" value="1"/>
</dbReference>